<evidence type="ECO:0000256" key="1">
    <source>
        <dbReference type="ARBA" id="ARBA00022884"/>
    </source>
</evidence>
<dbReference type="InterPro" id="IPR036442">
    <property type="entry name" value="ProQ/FinO_sf"/>
</dbReference>
<evidence type="ECO:0000256" key="2">
    <source>
        <dbReference type="SAM" id="MobiDB-lite"/>
    </source>
</evidence>
<feature type="region of interest" description="Disordered" evidence="2">
    <location>
        <begin position="205"/>
        <end position="239"/>
    </location>
</feature>
<keyword evidence="4" id="KW-0614">Plasmid</keyword>
<dbReference type="SMART" id="SM00945">
    <property type="entry name" value="ProQ"/>
    <property type="match status" value="1"/>
</dbReference>
<dbReference type="Proteomes" id="UP001149314">
    <property type="component" value="Unassembled WGS sequence"/>
</dbReference>
<keyword evidence="1" id="KW-0694">RNA-binding</keyword>
<accession>A0A0G3BAX3</accession>
<dbReference type="Gene3D" id="1.10.1710.10">
    <property type="entry name" value="ProQ/FinO domain"/>
    <property type="match status" value="1"/>
</dbReference>
<gene>
    <name evidence="4" type="primary">finO</name>
    <name evidence="5" type="ORF">OEZ79_24395</name>
    <name evidence="4" type="ORF">pP10164-NDM_0118</name>
</gene>
<reference evidence="5" key="3">
    <citation type="journal article" date="2023" name="Genes Genomics">
        <title>Genomic insights of Leclercia adecarboxylata strains linked to an outbreak in public hospitals in Mexico.</title>
        <authorList>
            <person name="Barrios-Villa E."/>
            <person name="Pacheco-Flores B."/>
            <person name="Lozano-Zarain P."/>
            <person name="Del Campo-Ortega R."/>
            <person name="de Jesus Ascencio-Montiel I."/>
            <person name="Gonzalez-Leon M."/>
            <person name="Camorlinga-Ponce M."/>
            <person name="Gaytan Cervantes F.J."/>
            <person name="Gonzalez Torres C."/>
            <person name="Aguilar E."/>
            <person name="Gonzalez Ibarra J."/>
            <person name="Torres Lopez F.J."/>
            <person name="Rosas-Vargas H."/>
            <person name="Gonzalez-Bonilla C.R."/>
            <person name="Del Carmen Rocha-Gracia R."/>
        </authorList>
    </citation>
    <scope>NUCLEOTIDE SEQUENCE</scope>
    <source>
        <strain evidence="5">Lac40</strain>
    </source>
</reference>
<dbReference type="EMBL" id="KP900016">
    <property type="protein sequence ID" value="AKJ21300.1"/>
    <property type="molecule type" value="Genomic_DNA"/>
</dbReference>
<dbReference type="RefSeq" id="WP_008324922.1">
    <property type="nucleotide sequence ID" value="NZ_CP060824.1"/>
</dbReference>
<dbReference type="AlphaFoldDB" id="A0A0G3BAX3"/>
<evidence type="ECO:0000313" key="4">
    <source>
        <dbReference type="EMBL" id="AKJ21300.1"/>
    </source>
</evidence>
<feature type="region of interest" description="Disordered" evidence="2">
    <location>
        <begin position="1"/>
        <end position="97"/>
    </location>
</feature>
<dbReference type="NCBIfam" id="NF010317">
    <property type="entry name" value="PRK13754.1"/>
    <property type="match status" value="1"/>
</dbReference>
<proteinExistence type="predicted"/>
<reference evidence="4" key="2">
    <citation type="submission" date="2015-03" db="EMBL/GenBank/DDBJ databases">
        <authorList>
            <person name="Chen Z."/>
            <person name="Feng J."/>
            <person name="Fang H."/>
            <person name="Li Y."/>
            <person name="Chen X."/>
            <person name="Guo X."/>
            <person name="Chen W."/>
            <person name="Wang L."/>
            <person name="Lin L."/>
            <person name="Yang H."/>
            <person name="Yang W."/>
            <person name="Wang J."/>
            <person name="Yin Z."/>
            <person name="Liu C."/>
            <person name="Zhou D."/>
        </authorList>
    </citation>
    <scope>NUCLEOTIDE SEQUENCE</scope>
    <source>
        <strain evidence="4">P10164</strain>
        <plasmid evidence="4">pP10164-NDM</plasmid>
    </source>
</reference>
<evidence type="ECO:0000313" key="5">
    <source>
        <dbReference type="EMBL" id="MDC6641348.1"/>
    </source>
</evidence>
<name>A0A0G3BAX3_9ENTR</name>
<dbReference type="InterPro" id="IPR016103">
    <property type="entry name" value="ProQ/FinO"/>
</dbReference>
<dbReference type="Pfam" id="PF04352">
    <property type="entry name" value="ProQ"/>
    <property type="match status" value="1"/>
</dbReference>
<feature type="domain" description="ProQ/FinO" evidence="3">
    <location>
        <begin position="105"/>
        <end position="219"/>
    </location>
</feature>
<reference evidence="4" key="1">
    <citation type="journal article" date="2015" name="Front. Microbiol.">
        <title>Production of plasmid-encoding NDM-1 in clinical Raoultella ornithinolytica and Leclercia adecarboxylata from China.</title>
        <authorList>
            <person name="Sun F."/>
            <person name="Yin Z."/>
            <person name="Feng J."/>
            <person name="Qiu Y."/>
            <person name="Zhang D."/>
            <person name="Luo W."/>
            <person name="Yang H."/>
            <person name="Yang W."/>
            <person name="Wang J."/>
            <person name="Chen W."/>
            <person name="Xia P."/>
            <person name="Zhou D."/>
        </authorList>
    </citation>
    <scope>NUCLEOTIDE SEQUENCE</scope>
    <source>
        <strain evidence="4">P10164</strain>
        <plasmid evidence="4">pP10164-NDM</plasmid>
    </source>
</reference>
<protein>
    <submittedName>
        <fullName evidence="4 5">Fertility inhibition protein</fullName>
    </submittedName>
</protein>
<feature type="compositionally biased region" description="Basic and acidic residues" evidence="2">
    <location>
        <begin position="222"/>
        <end position="239"/>
    </location>
</feature>
<geneLocation type="plasmid" evidence="4">
    <name>pP10164-NDM</name>
</geneLocation>
<sequence>MTEQGRPTLTLRRKAEPEGQRAVSNSEPDGAGPGRVTRKKTVVVNTTPAWKVRKQAVDESAKKAQADEKAARKAEKARQWAERQAQEREAMRAARRKPAPEPVYRKVMPLADALALLKRCWPALVTDGQPQLLAVNIREAMVNDIRRRGLEISVKTLKRCLAAVTRSDAYLGAMTVGAWRKNLAGEPVAAVSAEEAAYAVERRAQEHAKRQRRAVRSVATRARNELITTEKRKTQDEHE</sequence>
<dbReference type="GO" id="GO:0003723">
    <property type="term" value="F:RNA binding"/>
    <property type="evidence" value="ECO:0007669"/>
    <property type="project" value="UniProtKB-KW"/>
</dbReference>
<dbReference type="SUPFAM" id="SSF48657">
    <property type="entry name" value="FinO-like"/>
    <property type="match status" value="1"/>
</dbReference>
<feature type="compositionally biased region" description="Basic and acidic residues" evidence="2">
    <location>
        <begin position="55"/>
        <end position="92"/>
    </location>
</feature>
<dbReference type="EMBL" id="JAOURS010000051">
    <property type="protein sequence ID" value="MDC6641348.1"/>
    <property type="molecule type" value="Genomic_DNA"/>
</dbReference>
<organism evidence="4">
    <name type="scientific">Leclercia adecarboxylata</name>
    <dbReference type="NCBI Taxonomy" id="83655"/>
    <lineage>
        <taxon>Bacteria</taxon>
        <taxon>Pseudomonadati</taxon>
        <taxon>Pseudomonadota</taxon>
        <taxon>Gammaproteobacteria</taxon>
        <taxon>Enterobacterales</taxon>
        <taxon>Enterobacteriaceae</taxon>
        <taxon>Leclercia</taxon>
    </lineage>
</organism>
<evidence type="ECO:0000259" key="3">
    <source>
        <dbReference type="SMART" id="SM00945"/>
    </source>
</evidence>
<dbReference type="GeneID" id="99708341"/>